<sequence>MMSTTRIFGHRGAKGHYPENTMLGFNKAFEMGADGIEIDVHLTKDKKLVVIHDESLDRTTTDRGLVKDWKIFDLKNVKTGVRFKNMSKYNMTWDKERIPELFEVLALFARENTVINIELKTDVYDYKGIEREVHHTVATRGMLDRVVFSSFNMDTLDRLKKHDPNVRIAYLVNELPENYEKLMEDHDFEAYHLRVDSALKNMDIMKEKGIFFRIWTVNERDHIKQLIDAGVRGIITDYPDLALTLLDD</sequence>
<dbReference type="Proteomes" id="UP000219412">
    <property type="component" value="Unassembled WGS sequence"/>
</dbReference>
<accession>A0A285UHA2</accession>
<dbReference type="PROSITE" id="PS51704">
    <property type="entry name" value="GP_PDE"/>
    <property type="match status" value="1"/>
</dbReference>
<dbReference type="AlphaFoldDB" id="A0A285UHA2"/>
<evidence type="ECO:0000313" key="2">
    <source>
        <dbReference type="EMBL" id="SOC41239.1"/>
    </source>
</evidence>
<dbReference type="SUPFAM" id="SSF51695">
    <property type="entry name" value="PLC-like phosphodiesterases"/>
    <property type="match status" value="1"/>
</dbReference>
<protein>
    <submittedName>
        <fullName evidence="2">Glycerophosphoryl diester phosphodiesterase</fullName>
    </submittedName>
</protein>
<reference evidence="3" key="1">
    <citation type="submission" date="2017-08" db="EMBL/GenBank/DDBJ databases">
        <authorList>
            <person name="Varghese N."/>
            <person name="Submissions S."/>
        </authorList>
    </citation>
    <scope>NUCLEOTIDE SEQUENCE [LARGE SCALE GENOMIC DNA]</scope>
    <source>
        <strain evidence="3">DSM 23173</strain>
    </source>
</reference>
<organism evidence="2 3">
    <name type="scientific">Salinicoccus kekensis</name>
    <dbReference type="NCBI Taxonomy" id="714307"/>
    <lineage>
        <taxon>Bacteria</taxon>
        <taxon>Bacillati</taxon>
        <taxon>Bacillota</taxon>
        <taxon>Bacilli</taxon>
        <taxon>Bacillales</taxon>
        <taxon>Staphylococcaceae</taxon>
        <taxon>Salinicoccus</taxon>
    </lineage>
</organism>
<dbReference type="InterPro" id="IPR030395">
    <property type="entry name" value="GP_PDE_dom"/>
</dbReference>
<evidence type="ECO:0000313" key="3">
    <source>
        <dbReference type="Proteomes" id="UP000219412"/>
    </source>
</evidence>
<dbReference type="GO" id="GO:0006629">
    <property type="term" value="P:lipid metabolic process"/>
    <property type="evidence" value="ECO:0007669"/>
    <property type="project" value="InterPro"/>
</dbReference>
<keyword evidence="3" id="KW-1185">Reference proteome</keyword>
<feature type="domain" description="GP-PDE" evidence="1">
    <location>
        <begin position="5"/>
        <end position="246"/>
    </location>
</feature>
<proteinExistence type="predicted"/>
<dbReference type="CDD" id="cd08563">
    <property type="entry name" value="GDPD_TtGDE_like"/>
    <property type="match status" value="1"/>
</dbReference>
<name>A0A285UHA2_9STAP</name>
<dbReference type="Gene3D" id="3.20.20.190">
    <property type="entry name" value="Phosphatidylinositol (PI) phosphodiesterase"/>
    <property type="match status" value="1"/>
</dbReference>
<evidence type="ECO:0000259" key="1">
    <source>
        <dbReference type="PROSITE" id="PS51704"/>
    </source>
</evidence>
<gene>
    <name evidence="2" type="ORF">SAMN05878391_1292</name>
</gene>
<dbReference type="OrthoDB" id="384721at2"/>
<dbReference type="PANTHER" id="PTHR46211">
    <property type="entry name" value="GLYCEROPHOSPHORYL DIESTER PHOSPHODIESTERASE"/>
    <property type="match status" value="1"/>
</dbReference>
<dbReference type="Pfam" id="PF03009">
    <property type="entry name" value="GDPD"/>
    <property type="match status" value="1"/>
</dbReference>
<dbReference type="GO" id="GO:0008081">
    <property type="term" value="F:phosphoric diester hydrolase activity"/>
    <property type="evidence" value="ECO:0007669"/>
    <property type="project" value="InterPro"/>
</dbReference>
<dbReference type="EMBL" id="OBQF01000002">
    <property type="protein sequence ID" value="SOC41239.1"/>
    <property type="molecule type" value="Genomic_DNA"/>
</dbReference>
<dbReference type="PANTHER" id="PTHR46211:SF1">
    <property type="entry name" value="GLYCEROPHOSPHODIESTER PHOSPHODIESTERASE, CYTOPLASMIC"/>
    <property type="match status" value="1"/>
</dbReference>
<dbReference type="InterPro" id="IPR017946">
    <property type="entry name" value="PLC-like_Pdiesterase_TIM-brl"/>
</dbReference>